<dbReference type="EMBL" id="AAWL01000025">
    <property type="protein sequence ID" value="EAX46679.1"/>
    <property type="molecule type" value="Genomic_DNA"/>
</dbReference>
<keyword evidence="1" id="KW-0732">Signal</keyword>
<keyword evidence="3" id="KW-1185">Reference proteome</keyword>
<reference evidence="2 3" key="1">
    <citation type="submission" date="2007-01" db="EMBL/GenBank/DDBJ databases">
        <title>Annotation of the draft genome assembly of Thermosinus carboxydivorans Nor1.</title>
        <authorList>
            <consortium name="US DOE Joint Genome Institute (JGI-ORNL)"/>
            <person name="Larimer F."/>
            <person name="Land M."/>
            <person name="Hauser L."/>
        </authorList>
    </citation>
    <scope>NUCLEOTIDE SEQUENCE [LARGE SCALE GENOMIC DNA]</scope>
    <source>
        <strain evidence="2 3">Nor1</strain>
    </source>
</reference>
<feature type="signal peptide" evidence="1">
    <location>
        <begin position="1"/>
        <end position="23"/>
    </location>
</feature>
<dbReference type="AlphaFoldDB" id="A1HTI3"/>
<name>A1HTI3_9FIRM</name>
<evidence type="ECO:0000256" key="1">
    <source>
        <dbReference type="SAM" id="SignalP"/>
    </source>
</evidence>
<feature type="chain" id="PRO_5002634802" evidence="1">
    <location>
        <begin position="24"/>
        <end position="79"/>
    </location>
</feature>
<proteinExistence type="predicted"/>
<evidence type="ECO:0000313" key="2">
    <source>
        <dbReference type="EMBL" id="EAX46679.1"/>
    </source>
</evidence>
<accession>A1HTI3</accession>
<dbReference type="eggNOG" id="ENOG5032YRJ">
    <property type="taxonomic scope" value="Bacteria"/>
</dbReference>
<dbReference type="RefSeq" id="WP_007290355.1">
    <property type="nucleotide sequence ID" value="NZ_AAWL01000025.1"/>
</dbReference>
<evidence type="ECO:0000313" key="3">
    <source>
        <dbReference type="Proteomes" id="UP000005139"/>
    </source>
</evidence>
<reference evidence="2 3" key="2">
    <citation type="submission" date="2007-01" db="EMBL/GenBank/DDBJ databases">
        <title>Sequencing of the draft genome and assembly of Thermosinus carboxydivorans Nor1.</title>
        <authorList>
            <consortium name="US DOE Joint Genome Institute (JGI-PGF)"/>
            <person name="Copeland A."/>
            <person name="Lucas S."/>
            <person name="Lapidus A."/>
            <person name="Barry K."/>
            <person name="Glavina del Rio T."/>
            <person name="Dalin E."/>
            <person name="Tice H."/>
            <person name="Bruce D."/>
            <person name="Pitluck S."/>
            <person name="Richardson P."/>
        </authorList>
    </citation>
    <scope>NUCLEOTIDE SEQUENCE [LARGE SCALE GENOMIC DNA]</scope>
    <source>
        <strain evidence="2 3">Nor1</strain>
    </source>
</reference>
<protein>
    <submittedName>
        <fullName evidence="2">Uncharacterized protein</fullName>
    </submittedName>
</protein>
<organism evidence="2 3">
    <name type="scientific">Thermosinus carboxydivorans Nor1</name>
    <dbReference type="NCBI Taxonomy" id="401526"/>
    <lineage>
        <taxon>Bacteria</taxon>
        <taxon>Bacillati</taxon>
        <taxon>Bacillota</taxon>
        <taxon>Negativicutes</taxon>
        <taxon>Selenomonadales</taxon>
        <taxon>Sporomusaceae</taxon>
        <taxon>Thermosinus</taxon>
    </lineage>
</organism>
<dbReference type="Proteomes" id="UP000005139">
    <property type="component" value="Unassembled WGS sequence"/>
</dbReference>
<sequence length="79" mass="8515">MRRLLCLLLCLLMLLVWPGVASAADFKINIGISRQDDGTTCGELFVNDRVVWRIAVLADGAKPVTRGAAGLLPGLRPIL</sequence>
<gene>
    <name evidence="2" type="ORF">TcarDRAFT_0145</name>
</gene>
<comment type="caution">
    <text evidence="2">The sequence shown here is derived from an EMBL/GenBank/DDBJ whole genome shotgun (WGS) entry which is preliminary data.</text>
</comment>